<protein>
    <recommendedName>
        <fullName evidence="3">Response regulatory domain-containing protein</fullName>
    </recommendedName>
</protein>
<accession>A0A1H7MS19</accession>
<dbReference type="AlphaFoldDB" id="A0A1H7MS19"/>
<dbReference type="OrthoDB" id="5524731at2"/>
<dbReference type="InterPro" id="IPR011006">
    <property type="entry name" value="CheY-like_superfamily"/>
</dbReference>
<evidence type="ECO:0000313" key="1">
    <source>
        <dbReference type="EMBL" id="SEL13407.1"/>
    </source>
</evidence>
<name>A0A1H7MS19_STIAU</name>
<dbReference type="RefSeq" id="WP_075006141.1">
    <property type="nucleotide sequence ID" value="NZ_FOAP01000004.1"/>
</dbReference>
<organism evidence="1 2">
    <name type="scientific">Stigmatella aurantiaca</name>
    <dbReference type="NCBI Taxonomy" id="41"/>
    <lineage>
        <taxon>Bacteria</taxon>
        <taxon>Pseudomonadati</taxon>
        <taxon>Myxococcota</taxon>
        <taxon>Myxococcia</taxon>
        <taxon>Myxococcales</taxon>
        <taxon>Cystobacterineae</taxon>
        <taxon>Archangiaceae</taxon>
        <taxon>Stigmatella</taxon>
    </lineage>
</organism>
<evidence type="ECO:0000313" key="2">
    <source>
        <dbReference type="Proteomes" id="UP000182719"/>
    </source>
</evidence>
<proteinExistence type="predicted"/>
<dbReference type="EMBL" id="FOAP01000004">
    <property type="protein sequence ID" value="SEL13407.1"/>
    <property type="molecule type" value="Genomic_DNA"/>
</dbReference>
<dbReference type="Proteomes" id="UP000182719">
    <property type="component" value="Unassembled WGS sequence"/>
</dbReference>
<gene>
    <name evidence="1" type="ORF">SAMN05444354_10471</name>
</gene>
<reference evidence="2" key="1">
    <citation type="submission" date="2016-10" db="EMBL/GenBank/DDBJ databases">
        <authorList>
            <person name="Varghese N."/>
            <person name="Submissions S."/>
        </authorList>
    </citation>
    <scope>NUCLEOTIDE SEQUENCE [LARGE SCALE GENOMIC DNA]</scope>
    <source>
        <strain evidence="2">DSM 17044</strain>
    </source>
</reference>
<keyword evidence="2" id="KW-1185">Reference proteome</keyword>
<dbReference type="SUPFAM" id="SSF52172">
    <property type="entry name" value="CheY-like"/>
    <property type="match status" value="1"/>
</dbReference>
<evidence type="ECO:0008006" key="3">
    <source>
        <dbReference type="Google" id="ProtNLM"/>
    </source>
</evidence>
<sequence>MRADACEVARKEDAPRPAQVLLLGADGSLVSLLSDVLGEAGITVRTEDARGERPKAVLVMVQRGGNILSALQCAQDTFSPAPIFILLPFADERLAQLALRLGAHGCFALGQPMEELRRMVLVGLSGGAGERP</sequence>